<protein>
    <submittedName>
        <fullName evidence="2">Uncharacterized protein</fullName>
    </submittedName>
</protein>
<dbReference type="InterPro" id="IPR011733">
    <property type="entry name" value="CHP02185_IM"/>
</dbReference>
<evidence type="ECO:0000313" key="3">
    <source>
        <dbReference type="Proteomes" id="UP000288669"/>
    </source>
</evidence>
<name>A0A430AHE6_9ENTE</name>
<reference evidence="2 3" key="1">
    <citation type="submission" date="2017-05" db="EMBL/GenBank/DDBJ databases">
        <title>Vagococcus spp. assemblies.</title>
        <authorList>
            <person name="Gulvik C.A."/>
        </authorList>
    </citation>
    <scope>NUCLEOTIDE SEQUENCE [LARGE SCALE GENOMIC DNA]</scope>
    <source>
        <strain evidence="2 3">DSM 24756</strain>
    </source>
</reference>
<keyword evidence="3" id="KW-1185">Reference proteome</keyword>
<feature type="transmembrane region" description="Helical" evidence="1">
    <location>
        <begin position="70"/>
        <end position="97"/>
    </location>
</feature>
<keyword evidence="1" id="KW-1133">Transmembrane helix</keyword>
<dbReference type="RefSeq" id="WP_126825324.1">
    <property type="nucleotide sequence ID" value="NZ_JBHLWU010000002.1"/>
</dbReference>
<dbReference type="EMBL" id="NGJZ01000002">
    <property type="protein sequence ID" value="RSU07335.1"/>
    <property type="molecule type" value="Genomic_DNA"/>
</dbReference>
<keyword evidence="1" id="KW-0472">Membrane</keyword>
<proteinExistence type="predicted"/>
<dbReference type="AlphaFoldDB" id="A0A430AHE6"/>
<sequence>MSKQKIASKDLISIGLFGVLMFIVENIVSIVLSPVTLYILPLVSGVCTFFLAIIYLLLSFKVGKKWTLTLMGAILGVFYMLMGVPVMLPFCVISGLIAEATLLKGDGTQYRNFSRQALAYSVYGTLYGLGTYVIAFLFGKTYFEAVHYSSEMIGKIFYFLSSPLWMVLGIICSFVLTYLGMLFGRTILKKHFVKSGYIKEF</sequence>
<evidence type="ECO:0000313" key="2">
    <source>
        <dbReference type="EMBL" id="RSU07335.1"/>
    </source>
</evidence>
<feature type="transmembrane region" description="Helical" evidence="1">
    <location>
        <begin position="158"/>
        <end position="183"/>
    </location>
</feature>
<keyword evidence="1" id="KW-0812">Transmembrane</keyword>
<dbReference type="OrthoDB" id="9781459at2"/>
<dbReference type="Proteomes" id="UP000288669">
    <property type="component" value="Unassembled WGS sequence"/>
</dbReference>
<comment type="caution">
    <text evidence="2">The sequence shown here is derived from an EMBL/GenBank/DDBJ whole genome shotgun (WGS) entry which is preliminary data.</text>
</comment>
<dbReference type="Pfam" id="PF09605">
    <property type="entry name" value="Trep_Strep"/>
    <property type="match status" value="1"/>
</dbReference>
<organism evidence="2 3">
    <name type="scientific">Vagococcus entomophilus</name>
    <dbReference type="NCBI Taxonomy" id="1160095"/>
    <lineage>
        <taxon>Bacteria</taxon>
        <taxon>Bacillati</taxon>
        <taxon>Bacillota</taxon>
        <taxon>Bacilli</taxon>
        <taxon>Lactobacillales</taxon>
        <taxon>Enterococcaceae</taxon>
        <taxon>Vagococcus</taxon>
    </lineage>
</organism>
<dbReference type="NCBIfam" id="TIGR02185">
    <property type="entry name" value="Trep_Strep"/>
    <property type="match status" value="1"/>
</dbReference>
<gene>
    <name evidence="2" type="ORF">CBF30_08790</name>
</gene>
<feature type="transmembrane region" description="Helical" evidence="1">
    <location>
        <begin position="12"/>
        <end position="32"/>
    </location>
</feature>
<feature type="transmembrane region" description="Helical" evidence="1">
    <location>
        <begin position="38"/>
        <end position="58"/>
    </location>
</feature>
<feature type="transmembrane region" description="Helical" evidence="1">
    <location>
        <begin position="117"/>
        <end position="138"/>
    </location>
</feature>
<accession>A0A430AHE6</accession>
<evidence type="ECO:0000256" key="1">
    <source>
        <dbReference type="SAM" id="Phobius"/>
    </source>
</evidence>